<dbReference type="Proteomes" id="UP000033618">
    <property type="component" value="Unassembled WGS sequence"/>
</dbReference>
<protein>
    <recommendedName>
        <fullName evidence="4">Carboxyltransferase domain-containing protein</fullName>
    </recommendedName>
</protein>
<dbReference type="InterPro" id="IPR029000">
    <property type="entry name" value="Cyclophilin-like_dom_sf"/>
</dbReference>
<accession>A0A0F5JUD2</accession>
<feature type="domain" description="Carboxyltransferase" evidence="4">
    <location>
        <begin position="24"/>
        <end position="306"/>
    </location>
</feature>
<dbReference type="InterPro" id="IPR003778">
    <property type="entry name" value="CT_A_B"/>
</dbReference>
<dbReference type="GO" id="GO:0016787">
    <property type="term" value="F:hydrolase activity"/>
    <property type="evidence" value="ECO:0007669"/>
    <property type="project" value="UniProtKB-KW"/>
</dbReference>
<keyword evidence="2" id="KW-0378">Hydrolase</keyword>
<dbReference type="OrthoDB" id="9768696at2"/>
<evidence type="ECO:0000256" key="2">
    <source>
        <dbReference type="ARBA" id="ARBA00022801"/>
    </source>
</evidence>
<dbReference type="RefSeq" id="WP_024905356.1">
    <property type="nucleotide sequence ID" value="NZ_CADFGU010000012.1"/>
</dbReference>
<dbReference type="AlphaFoldDB" id="A0A0F5JUD2"/>
<evidence type="ECO:0000256" key="1">
    <source>
        <dbReference type="ARBA" id="ARBA00022741"/>
    </source>
</evidence>
<dbReference type="SUPFAM" id="SSF50891">
    <property type="entry name" value="Cyclophilin-like"/>
    <property type="match status" value="1"/>
</dbReference>
<evidence type="ECO:0000313" key="5">
    <source>
        <dbReference type="EMBL" id="KKB61453.1"/>
    </source>
</evidence>
<evidence type="ECO:0000256" key="3">
    <source>
        <dbReference type="ARBA" id="ARBA00022840"/>
    </source>
</evidence>
<evidence type="ECO:0000259" key="4">
    <source>
        <dbReference type="SMART" id="SM00797"/>
    </source>
</evidence>
<evidence type="ECO:0000313" key="6">
    <source>
        <dbReference type="Proteomes" id="UP000033618"/>
    </source>
</evidence>
<dbReference type="PATRIC" id="fig|28092.6.peg.5443"/>
<sequence>MTIDVVKPGMLSTFQDRGRYGHQHLGLSVSGAMDTLSQTLANVVLGNDENAPTIEITMLGPVLHFTEHAVIALCGADLSAEIDGIPVNQAEPTAVRAGERLTFGRRVHGVRCYLAIRGGFDAPIFMGSASTYLRGRVGGLDGRALKAGDTLRACSHEIDLPALPFESTVLNALLKDRIGDTVRVMPGREWDHFDDHARETLLGQPYTITTQSDRMGYRLEGPVLDRATKRDILSEAITFGAMQVPPNGQPIVLMAERQTTGGYPKIVQVIGADLGKLAQCAPGDTIRFELTDLRTAQNLLRERATALKAVREAAWQRYTF</sequence>
<keyword evidence="6" id="KW-1185">Reference proteome</keyword>
<dbReference type="SMART" id="SM00797">
    <property type="entry name" value="AHS2"/>
    <property type="match status" value="1"/>
</dbReference>
<dbReference type="STRING" id="28092.WM40_23165"/>
<dbReference type="InterPro" id="IPR052708">
    <property type="entry name" value="PxpC"/>
</dbReference>
<dbReference type="Gene3D" id="2.40.100.10">
    <property type="entry name" value="Cyclophilin-like"/>
    <property type="match status" value="1"/>
</dbReference>
<keyword evidence="1" id="KW-0547">Nucleotide-binding</keyword>
<dbReference type="GO" id="GO:0005524">
    <property type="term" value="F:ATP binding"/>
    <property type="evidence" value="ECO:0007669"/>
    <property type="project" value="UniProtKB-KW"/>
</dbReference>
<dbReference type="PANTHER" id="PTHR43309">
    <property type="entry name" value="5-OXOPROLINASE SUBUNIT C"/>
    <property type="match status" value="1"/>
</dbReference>
<comment type="caution">
    <text evidence="5">The sequence shown here is derived from an EMBL/GenBank/DDBJ whole genome shotgun (WGS) entry which is preliminary data.</text>
</comment>
<reference evidence="5 6" key="1">
    <citation type="submission" date="2015-03" db="EMBL/GenBank/DDBJ databases">
        <title>Draft Genome Sequence of Burkholderia andropogonis type strain ICMP2807, isolated from Sorghum bicolor.</title>
        <authorList>
            <person name="Lopes-Santos L."/>
            <person name="Castro D.B."/>
            <person name="Ottoboni L.M."/>
            <person name="Park D."/>
            <person name="Weirc B.S."/>
            <person name="Destefano S.A."/>
        </authorList>
    </citation>
    <scope>NUCLEOTIDE SEQUENCE [LARGE SCALE GENOMIC DNA]</scope>
    <source>
        <strain evidence="5 6">ICMP2807</strain>
    </source>
</reference>
<gene>
    <name evidence="5" type="ORF">WM40_23165</name>
</gene>
<dbReference type="Pfam" id="PF02626">
    <property type="entry name" value="CT_A_B"/>
    <property type="match status" value="1"/>
</dbReference>
<dbReference type="EMBL" id="LAQU01000042">
    <property type="protein sequence ID" value="KKB61453.1"/>
    <property type="molecule type" value="Genomic_DNA"/>
</dbReference>
<name>A0A0F5JUD2_9BURK</name>
<dbReference type="PANTHER" id="PTHR43309:SF5">
    <property type="entry name" value="5-OXOPROLINASE SUBUNIT C"/>
    <property type="match status" value="1"/>
</dbReference>
<keyword evidence="3" id="KW-0067">ATP-binding</keyword>
<proteinExistence type="predicted"/>
<dbReference type="NCBIfam" id="TIGR00724">
    <property type="entry name" value="urea_amlyse_rel"/>
    <property type="match status" value="1"/>
</dbReference>
<organism evidence="5 6">
    <name type="scientific">Robbsia andropogonis</name>
    <dbReference type="NCBI Taxonomy" id="28092"/>
    <lineage>
        <taxon>Bacteria</taxon>
        <taxon>Pseudomonadati</taxon>
        <taxon>Pseudomonadota</taxon>
        <taxon>Betaproteobacteria</taxon>
        <taxon>Burkholderiales</taxon>
        <taxon>Burkholderiaceae</taxon>
        <taxon>Robbsia</taxon>
    </lineage>
</organism>